<gene>
    <name evidence="7" type="ORF">HAKA00212_LOCUS5248</name>
</gene>
<evidence type="ECO:0000256" key="3">
    <source>
        <dbReference type="ARBA" id="ARBA00023002"/>
    </source>
</evidence>
<dbReference type="InterPro" id="IPR007803">
    <property type="entry name" value="Asp/Arg/Pro-Hydrxlase"/>
</dbReference>
<dbReference type="PANTHER" id="PTHR46332">
    <property type="entry name" value="ASPARTATE BETA-HYDROXYLASE DOMAIN-CONTAINING PROTEIN 2"/>
    <property type="match status" value="1"/>
</dbReference>
<keyword evidence="5" id="KW-0732">Signal</keyword>
<feature type="domain" description="Aspartyl/asparaginy/proline hydroxylase" evidence="6">
    <location>
        <begin position="114"/>
        <end position="272"/>
    </location>
</feature>
<feature type="chain" id="PRO_5030777840" description="Aspartyl/asparaginy/proline hydroxylase domain-containing protein" evidence="5">
    <location>
        <begin position="20"/>
        <end position="326"/>
    </location>
</feature>
<dbReference type="PANTHER" id="PTHR46332:SF5">
    <property type="entry name" value="ASPARTATE BETA-HYDROXYLASE DOMAIN CONTAINING 2"/>
    <property type="match status" value="1"/>
</dbReference>
<evidence type="ECO:0000313" key="7">
    <source>
        <dbReference type="EMBL" id="CAE0626573.1"/>
    </source>
</evidence>
<dbReference type="InterPro" id="IPR051821">
    <property type="entry name" value="Asp/Asn_beta-hydroxylase"/>
</dbReference>
<accession>A0A7S3UYA1</accession>
<evidence type="ECO:0000259" key="6">
    <source>
        <dbReference type="Pfam" id="PF05118"/>
    </source>
</evidence>
<evidence type="ECO:0000256" key="4">
    <source>
        <dbReference type="SAM" id="MobiDB-lite"/>
    </source>
</evidence>
<dbReference type="InterPro" id="IPR027443">
    <property type="entry name" value="IPNS-like_sf"/>
</dbReference>
<dbReference type="GO" id="GO:0016020">
    <property type="term" value="C:membrane"/>
    <property type="evidence" value="ECO:0007669"/>
    <property type="project" value="TreeGrafter"/>
</dbReference>
<evidence type="ECO:0000256" key="5">
    <source>
        <dbReference type="SAM" id="SignalP"/>
    </source>
</evidence>
<protein>
    <recommendedName>
        <fullName evidence="6">Aspartyl/asparaginy/proline hydroxylase domain-containing protein</fullName>
    </recommendedName>
</protein>
<keyword evidence="2" id="KW-0223">Dioxygenase</keyword>
<organism evidence="7">
    <name type="scientific">Heterosigma akashiwo</name>
    <name type="common">Chromophytic alga</name>
    <name type="synonym">Heterosigma carterae</name>
    <dbReference type="NCBI Taxonomy" id="2829"/>
    <lineage>
        <taxon>Eukaryota</taxon>
        <taxon>Sar</taxon>
        <taxon>Stramenopiles</taxon>
        <taxon>Ochrophyta</taxon>
        <taxon>Raphidophyceae</taxon>
        <taxon>Chattonellales</taxon>
        <taxon>Chattonellaceae</taxon>
        <taxon>Heterosigma</taxon>
    </lineage>
</organism>
<feature type="signal peptide" evidence="5">
    <location>
        <begin position="1"/>
        <end position="19"/>
    </location>
</feature>
<dbReference type="Gene3D" id="2.60.120.330">
    <property type="entry name" value="B-lactam Antibiotic, Isopenicillin N Synthase, Chain"/>
    <property type="match status" value="1"/>
</dbReference>
<dbReference type="AlphaFoldDB" id="A0A7S3UYA1"/>
<feature type="region of interest" description="Disordered" evidence="4">
    <location>
        <begin position="304"/>
        <end position="326"/>
    </location>
</feature>
<dbReference type="SUPFAM" id="SSF51197">
    <property type="entry name" value="Clavaminate synthase-like"/>
    <property type="match status" value="1"/>
</dbReference>
<reference evidence="7" key="1">
    <citation type="submission" date="2021-01" db="EMBL/GenBank/DDBJ databases">
        <authorList>
            <person name="Corre E."/>
            <person name="Pelletier E."/>
            <person name="Niang G."/>
            <person name="Scheremetjew M."/>
            <person name="Finn R."/>
            <person name="Kale V."/>
            <person name="Holt S."/>
            <person name="Cochrane G."/>
            <person name="Meng A."/>
            <person name="Brown T."/>
            <person name="Cohen L."/>
        </authorList>
    </citation>
    <scope>NUCLEOTIDE SEQUENCE</scope>
    <source>
        <strain evidence="7">CCMP3107</strain>
    </source>
</reference>
<proteinExistence type="inferred from homology"/>
<keyword evidence="3" id="KW-0560">Oxidoreductase</keyword>
<dbReference type="EMBL" id="HBIU01011828">
    <property type="protein sequence ID" value="CAE0626573.1"/>
    <property type="molecule type" value="Transcribed_RNA"/>
</dbReference>
<dbReference type="Pfam" id="PF05118">
    <property type="entry name" value="Asp_Arg_Hydrox"/>
    <property type="match status" value="1"/>
</dbReference>
<dbReference type="GO" id="GO:0051213">
    <property type="term" value="F:dioxygenase activity"/>
    <property type="evidence" value="ECO:0007669"/>
    <property type="project" value="UniProtKB-KW"/>
</dbReference>
<evidence type="ECO:0000256" key="1">
    <source>
        <dbReference type="ARBA" id="ARBA00007730"/>
    </source>
</evidence>
<name>A0A7S3UYA1_HETAK</name>
<comment type="similarity">
    <text evidence="1">Belongs to the aspartyl/asparaginyl beta-hydroxylase family.</text>
</comment>
<sequence length="326" mass="36882">MKFTLILAGILALSVPVQVYSFVSRPFVRDSTTIGLNAFQMSLQNRINTVVDKQWGKKKVGKVLDAFNRIAKGDIWEMPWGEKSKQVAHSYMEGLTVKDYWDVDDFQWAIKLQDNWEQIRDELQNHIQAPTELEQKGNNIWSAALTSDAQAYGQDWKTLVLMDRGVWDPTNSGLFPQTVEVLKKCGVPCCEAFFAKQPADTGIKPHSDGTNFIITSHLALMTPKDKAWIEVGGKRAYWEEGKVLIFDTSLLHNTRNDGDIDRYVLMLRFWHPDMTKQERQAMQFIFNCIDDPELVDMAEAELAQGGGKKKKKSVKKLTASGGGGFS</sequence>
<evidence type="ECO:0000256" key="2">
    <source>
        <dbReference type="ARBA" id="ARBA00022964"/>
    </source>
</evidence>